<evidence type="ECO:0000256" key="1">
    <source>
        <dbReference type="ARBA" id="ARBA00001954"/>
    </source>
</evidence>
<evidence type="ECO:0000313" key="8">
    <source>
        <dbReference type="Proteomes" id="UP001302329"/>
    </source>
</evidence>
<organism evidence="7 8">
    <name type="scientific">Cyanobium gracile UHCC 0281</name>
    <dbReference type="NCBI Taxonomy" id="3110309"/>
    <lineage>
        <taxon>Bacteria</taxon>
        <taxon>Bacillati</taxon>
        <taxon>Cyanobacteriota</taxon>
        <taxon>Cyanophyceae</taxon>
        <taxon>Synechococcales</taxon>
        <taxon>Prochlorococcaceae</taxon>
        <taxon>Cyanobium</taxon>
    </lineage>
</organism>
<keyword evidence="5" id="KW-1133">Transmembrane helix</keyword>
<evidence type="ECO:0000256" key="5">
    <source>
        <dbReference type="SAM" id="Phobius"/>
    </source>
</evidence>
<dbReference type="InterPro" id="IPR005804">
    <property type="entry name" value="FA_desaturase_dom"/>
</dbReference>
<dbReference type="PANTHER" id="PTHR19353:SF19">
    <property type="entry name" value="DELTA(5) FATTY ACID DESATURASE C-RELATED"/>
    <property type="match status" value="1"/>
</dbReference>
<keyword evidence="8" id="KW-1185">Reference proteome</keyword>
<keyword evidence="7" id="KW-0560">Oxidoreductase</keyword>
<proteinExistence type="inferred from homology"/>
<gene>
    <name evidence="7" type="ORF">VB739_15255</name>
</gene>
<dbReference type="Proteomes" id="UP001302329">
    <property type="component" value="Unassembled WGS sequence"/>
</dbReference>
<feature type="transmembrane region" description="Helical" evidence="5">
    <location>
        <begin position="70"/>
        <end position="89"/>
    </location>
</feature>
<dbReference type="Pfam" id="PF00487">
    <property type="entry name" value="FA_desaturase"/>
    <property type="match status" value="1"/>
</dbReference>
<reference evidence="7 8" key="1">
    <citation type="submission" date="2023-12" db="EMBL/GenBank/DDBJ databases">
        <title>Baltic Sea Cyanobacteria.</title>
        <authorList>
            <person name="Delbaje E."/>
            <person name="Fewer D.P."/>
            <person name="Shishido T.K."/>
        </authorList>
    </citation>
    <scope>NUCLEOTIDE SEQUENCE [LARGE SCALE GENOMIC DNA]</scope>
    <source>
        <strain evidence="7 8">UHCC 0281</strain>
    </source>
</reference>
<keyword evidence="5" id="KW-0472">Membrane</keyword>
<feature type="compositionally biased region" description="Basic and acidic residues" evidence="4">
    <location>
        <begin position="134"/>
        <end position="144"/>
    </location>
</feature>
<feature type="transmembrane region" description="Helical" evidence="5">
    <location>
        <begin position="243"/>
        <end position="262"/>
    </location>
</feature>
<feature type="region of interest" description="Disordered" evidence="4">
    <location>
        <begin position="130"/>
        <end position="151"/>
    </location>
</feature>
<evidence type="ECO:0000259" key="6">
    <source>
        <dbReference type="Pfam" id="PF00487"/>
    </source>
</evidence>
<dbReference type="RefSeq" id="WP_323357870.1">
    <property type="nucleotide sequence ID" value="NZ_JAYGHY010000078.1"/>
</dbReference>
<comment type="cofactor">
    <cofactor evidence="1">
        <name>Fe(2+)</name>
        <dbReference type="ChEBI" id="CHEBI:29033"/>
    </cofactor>
</comment>
<keyword evidence="5" id="KW-0812">Transmembrane</keyword>
<accession>A0ABU5SZZ7</accession>
<dbReference type="GO" id="GO:0016491">
    <property type="term" value="F:oxidoreductase activity"/>
    <property type="evidence" value="ECO:0007669"/>
    <property type="project" value="UniProtKB-KW"/>
</dbReference>
<comment type="caution">
    <text evidence="7">The sequence shown here is derived from an EMBL/GenBank/DDBJ whole genome shotgun (WGS) entry which is preliminary data.</text>
</comment>
<feature type="transmembrane region" description="Helical" evidence="5">
    <location>
        <begin position="39"/>
        <end position="58"/>
    </location>
</feature>
<dbReference type="EC" id="1.14.19.-" evidence="7"/>
<name>A0ABU5SZZ7_9CYAN</name>
<protein>
    <submittedName>
        <fullName evidence="7">Fatty acid desaturase</fullName>
        <ecNumber evidence="7">1.14.19.-</ecNumber>
    </submittedName>
</protein>
<feature type="transmembrane region" description="Helical" evidence="5">
    <location>
        <begin position="109"/>
        <end position="127"/>
    </location>
</feature>
<dbReference type="InterPro" id="IPR012171">
    <property type="entry name" value="Fatty_acid_desaturase"/>
</dbReference>
<feature type="domain" description="Fatty acid desaturase" evidence="6">
    <location>
        <begin position="67"/>
        <end position="327"/>
    </location>
</feature>
<comment type="similarity">
    <text evidence="2">Belongs to the fatty acid desaturase type 2 family.</text>
</comment>
<evidence type="ECO:0000256" key="2">
    <source>
        <dbReference type="ARBA" id="ARBA00008749"/>
    </source>
</evidence>
<dbReference type="PANTHER" id="PTHR19353">
    <property type="entry name" value="FATTY ACID DESATURASE 2"/>
    <property type="match status" value="1"/>
</dbReference>
<feature type="transmembrane region" description="Helical" evidence="5">
    <location>
        <begin position="217"/>
        <end position="237"/>
    </location>
</feature>
<evidence type="ECO:0000256" key="3">
    <source>
        <dbReference type="ARBA" id="ARBA00023004"/>
    </source>
</evidence>
<dbReference type="EMBL" id="JAYGHY010000078">
    <property type="protein sequence ID" value="MEA5443915.1"/>
    <property type="molecule type" value="Genomic_DNA"/>
</dbReference>
<sequence>MPFSSSPAAPVGAQLLIAQPDYAKRLRPLLPDAAFTPDRGTLPVLGLNGAILVLGWAMARQLQVSHWQGLLLFLPFALVMGNAVVVMLFGTHDMMHSKAIRQPQLRQVIQLLGLALLWMPPTLWKAVHNREHHGKTNSEQDPDRNYNASQPASWGKSIQNLFVPSVEVNPFWLSVGMTSAWGVHAFRNITSVLLFNNGSTRYPVFSFQVSRRERRQIGIELAVIVLIHLCIIGFIGLRPVPLLLGYFLPIWIGYSVVIAYIYTNHMACRATDTNDPLINSISLKMPAILDTLHFNFSYHTEHHIFPGMNPEYYPQVRALLQEHYPERFNLLSARQAWQLLRQTPRHYLDANTFASSCGTIIQPCPLS</sequence>
<evidence type="ECO:0000313" key="7">
    <source>
        <dbReference type="EMBL" id="MEA5443915.1"/>
    </source>
</evidence>
<keyword evidence="3" id="KW-0408">Iron</keyword>
<evidence type="ECO:0000256" key="4">
    <source>
        <dbReference type="SAM" id="MobiDB-lite"/>
    </source>
</evidence>